<name>A0A1D8UYM3_9PROT</name>
<geneLocation type="plasmid" evidence="3">
    <name>pkb14400_2</name>
</geneLocation>
<evidence type="ECO:0000313" key="2">
    <source>
        <dbReference type="EMBL" id="AOX18719.1"/>
    </source>
</evidence>
<evidence type="ECO:0000256" key="1">
    <source>
        <dbReference type="SAM" id="MobiDB-lite"/>
    </source>
</evidence>
<feature type="region of interest" description="Disordered" evidence="1">
    <location>
        <begin position="82"/>
        <end position="109"/>
    </location>
</feature>
<sequence length="109" mass="11038">MVVVLLVALIGHEGEEKQGKRLAEKPDKPGGGKMGGMHGGDGGKDGGEDSDPPDGKGDILKDAGDGLKPVLAVLVGCGGRDEVFKPTSEAGGEAVKAFHTRQPPLGRKG</sequence>
<keyword evidence="3" id="KW-1185">Reference proteome</keyword>
<protein>
    <submittedName>
        <fullName evidence="2">Uncharacterized protein</fullName>
    </submittedName>
</protein>
<evidence type="ECO:0000313" key="3">
    <source>
        <dbReference type="Proteomes" id="UP000179145"/>
    </source>
</evidence>
<feature type="compositionally biased region" description="Basic and acidic residues" evidence="1">
    <location>
        <begin position="15"/>
        <end position="30"/>
    </location>
</feature>
<accession>A0A1D8UYM3</accession>
<feature type="region of interest" description="Disordered" evidence="1">
    <location>
        <begin position="15"/>
        <end position="63"/>
    </location>
</feature>
<dbReference type="AlphaFoldDB" id="A0A1D8UYM3"/>
<dbReference type="EMBL" id="CP014676">
    <property type="protein sequence ID" value="AOX18719.1"/>
    <property type="molecule type" value="Genomic_DNA"/>
</dbReference>
<feature type="compositionally biased region" description="Gly residues" evidence="1">
    <location>
        <begin position="31"/>
        <end position="40"/>
    </location>
</feature>
<proteinExistence type="predicted"/>
<keyword evidence="2" id="KW-0614">Plasmid</keyword>
<feature type="compositionally biased region" description="Basic and acidic residues" evidence="1">
    <location>
        <begin position="41"/>
        <end position="63"/>
    </location>
</feature>
<dbReference type="KEGG" id="kba:A0U89_15555"/>
<organism evidence="2 3">
    <name type="scientific">Kozakia baliensis</name>
    <dbReference type="NCBI Taxonomy" id="153496"/>
    <lineage>
        <taxon>Bacteria</taxon>
        <taxon>Pseudomonadati</taxon>
        <taxon>Pseudomonadota</taxon>
        <taxon>Alphaproteobacteria</taxon>
        <taxon>Acetobacterales</taxon>
        <taxon>Acetobacteraceae</taxon>
        <taxon>Kozakia</taxon>
    </lineage>
</organism>
<reference evidence="2 3" key="1">
    <citation type="journal article" date="2016" name="Microb. Cell Fact.">
        <title>Dissection of exopolysaccharide biosynthesis in Kozakia baliensis.</title>
        <authorList>
            <person name="Brandt J.U."/>
            <person name="Jakob F."/>
            <person name="Behr J."/>
            <person name="Geissler A.J."/>
            <person name="Vogel R.F."/>
        </authorList>
    </citation>
    <scope>NUCLEOTIDE SEQUENCE [LARGE SCALE GENOMIC DNA]</scope>
    <source>
        <strain evidence="2 3">DSM 14400</strain>
        <plasmid evidence="3">Plasmid pkb14400_2</plasmid>
    </source>
</reference>
<gene>
    <name evidence="2" type="ORF">A0U89_15555</name>
</gene>
<dbReference type="Proteomes" id="UP000179145">
    <property type="component" value="Plasmid pKB14400_2"/>
</dbReference>